<proteinExistence type="predicted"/>
<dbReference type="AlphaFoldDB" id="A0A4Q9QBR8"/>
<name>A0A4Q9QBR8_9APHY</name>
<gene>
    <name evidence="1" type="ORF">BD310DRAFT_914164</name>
</gene>
<protein>
    <submittedName>
        <fullName evidence="1">Uncharacterized protein</fullName>
    </submittedName>
</protein>
<sequence>MYISPHPYASICLGSNRRPPSTYISGRFSISSPDPFVHDAIDVPDALLKAVDGHLPFSALFLPLSHHLFLT</sequence>
<dbReference type="EMBL" id="ML145085">
    <property type="protein sequence ID" value="TBU65157.1"/>
    <property type="molecule type" value="Genomic_DNA"/>
</dbReference>
<reference evidence="1 2" key="1">
    <citation type="submission" date="2019-01" db="EMBL/GenBank/DDBJ databases">
        <title>Draft genome sequences of three monokaryotic isolates of the white-rot basidiomycete fungus Dichomitus squalens.</title>
        <authorList>
            <consortium name="DOE Joint Genome Institute"/>
            <person name="Lopez S.C."/>
            <person name="Andreopoulos B."/>
            <person name="Pangilinan J."/>
            <person name="Lipzen A."/>
            <person name="Riley R."/>
            <person name="Ahrendt S."/>
            <person name="Ng V."/>
            <person name="Barry K."/>
            <person name="Daum C."/>
            <person name="Grigoriev I.V."/>
            <person name="Hilden K.S."/>
            <person name="Makela M.R."/>
            <person name="de Vries R.P."/>
        </authorList>
    </citation>
    <scope>NUCLEOTIDE SEQUENCE [LARGE SCALE GENOMIC DNA]</scope>
    <source>
        <strain evidence="1 2">CBS 464.89</strain>
    </source>
</reference>
<dbReference type="Proteomes" id="UP000292082">
    <property type="component" value="Unassembled WGS sequence"/>
</dbReference>
<organism evidence="1 2">
    <name type="scientific">Dichomitus squalens</name>
    <dbReference type="NCBI Taxonomy" id="114155"/>
    <lineage>
        <taxon>Eukaryota</taxon>
        <taxon>Fungi</taxon>
        <taxon>Dikarya</taxon>
        <taxon>Basidiomycota</taxon>
        <taxon>Agaricomycotina</taxon>
        <taxon>Agaricomycetes</taxon>
        <taxon>Polyporales</taxon>
        <taxon>Polyporaceae</taxon>
        <taxon>Dichomitus</taxon>
    </lineage>
</organism>
<evidence type="ECO:0000313" key="1">
    <source>
        <dbReference type="EMBL" id="TBU65157.1"/>
    </source>
</evidence>
<accession>A0A4Q9QBR8</accession>
<evidence type="ECO:0000313" key="2">
    <source>
        <dbReference type="Proteomes" id="UP000292082"/>
    </source>
</evidence>
<keyword evidence="2" id="KW-1185">Reference proteome</keyword>